<dbReference type="Gene3D" id="2.40.340.10">
    <property type="entry name" value="MoeA, C-terminal, domain IV"/>
    <property type="match status" value="1"/>
</dbReference>
<keyword evidence="2" id="KW-0808">Transferase</keyword>
<proteinExistence type="predicted"/>
<dbReference type="GO" id="GO:0006777">
    <property type="term" value="P:Mo-molybdopterin cofactor biosynthetic process"/>
    <property type="evidence" value="ECO:0007669"/>
    <property type="project" value="TreeGrafter"/>
</dbReference>
<dbReference type="Gene3D" id="3.90.105.10">
    <property type="entry name" value="Molybdopterin biosynthesis moea protein, domain 2"/>
    <property type="match status" value="1"/>
</dbReference>
<organism evidence="2 3">
    <name type="scientific">Halopenitus persicus</name>
    <dbReference type="NCBI Taxonomy" id="1048396"/>
    <lineage>
        <taxon>Archaea</taxon>
        <taxon>Methanobacteriati</taxon>
        <taxon>Methanobacteriota</taxon>
        <taxon>Stenosarchaea group</taxon>
        <taxon>Halobacteria</taxon>
        <taxon>Halobacteriales</taxon>
        <taxon>Haloferacaceae</taxon>
        <taxon>Halopenitus</taxon>
    </lineage>
</organism>
<dbReference type="EMBL" id="FNPC01000017">
    <property type="protein sequence ID" value="SDY94245.1"/>
    <property type="molecule type" value="Genomic_DNA"/>
</dbReference>
<dbReference type="Gene3D" id="3.40.980.10">
    <property type="entry name" value="MoaB/Mog-like domain"/>
    <property type="match status" value="1"/>
</dbReference>
<sequence>MGDWTERVVAVKRLRACLDTHVERDAVRVTLGEIAGRTVAEAVVVPTNVPDRPFATMDGYALATADTSPRPISGSVETTDAPDSLVDGTAARVATGAPLPKGADAVVPIEEAIVKDGRLVGSAPAAGQHLYPAGATAAQGETVFEPGDRLAPRHASLLRDVGIDRVSVRSRPTVGILATGTEIVQGDQPDRDSAMLASLLREWGMKPAILDPVPDDRRRIVAALERAAARHDLVVTSGGTSVGAGDHVGSVLADHDPIFTGVALRPGRPTTAAIVDGTPVCALPGKPVAAHTAATLLLRPALVSRTRDSVDPTVTVPATNDVAVPDTDVEYAVPVSLRDGCAVPTGQGNDADDLYGKLFKPGRVASSTRVTLADGVVITTESIAADQPVSVTPYGVIE</sequence>
<dbReference type="OrthoDB" id="31371at2157"/>
<dbReference type="RefSeq" id="WP_092735335.1">
    <property type="nucleotide sequence ID" value="NZ_FNPC01000017.1"/>
</dbReference>
<dbReference type="AlphaFoldDB" id="A0A1H3P0C6"/>
<dbReference type="CDD" id="cd00887">
    <property type="entry name" value="MoeA"/>
    <property type="match status" value="1"/>
</dbReference>
<dbReference type="Proteomes" id="UP000199079">
    <property type="component" value="Unassembled WGS sequence"/>
</dbReference>
<dbReference type="Pfam" id="PF03453">
    <property type="entry name" value="MoeA_N"/>
    <property type="match status" value="1"/>
</dbReference>
<protein>
    <submittedName>
        <fullName evidence="2">Molybdopterin molybdotransferase</fullName>
    </submittedName>
</protein>
<gene>
    <name evidence="2" type="ORF">SAMN05216564_11711</name>
</gene>
<dbReference type="GO" id="GO:0061599">
    <property type="term" value="F:molybdopterin molybdotransferase activity"/>
    <property type="evidence" value="ECO:0007669"/>
    <property type="project" value="TreeGrafter"/>
</dbReference>
<keyword evidence="3" id="KW-1185">Reference proteome</keyword>
<dbReference type="PANTHER" id="PTHR10192:SF19">
    <property type="entry name" value="MOLYBDOPTERIN BIOSYNTHESIS PROTEIN MJ0666-RELATED"/>
    <property type="match status" value="1"/>
</dbReference>
<dbReference type="SUPFAM" id="SSF63882">
    <property type="entry name" value="MoeA N-terminal region -like"/>
    <property type="match status" value="1"/>
</dbReference>
<dbReference type="SUPFAM" id="SSF53218">
    <property type="entry name" value="Molybdenum cofactor biosynthesis proteins"/>
    <property type="match status" value="1"/>
</dbReference>
<dbReference type="Pfam" id="PF00994">
    <property type="entry name" value="MoCF_biosynth"/>
    <property type="match status" value="1"/>
</dbReference>
<dbReference type="Gene3D" id="2.170.190.11">
    <property type="entry name" value="Molybdopterin biosynthesis moea protein, domain 3"/>
    <property type="match status" value="1"/>
</dbReference>
<dbReference type="GO" id="GO:0005737">
    <property type="term" value="C:cytoplasm"/>
    <property type="evidence" value="ECO:0007669"/>
    <property type="project" value="TreeGrafter"/>
</dbReference>
<dbReference type="NCBIfam" id="TIGR00177">
    <property type="entry name" value="molyb_syn"/>
    <property type="match status" value="1"/>
</dbReference>
<feature type="domain" description="MoaB/Mog" evidence="1">
    <location>
        <begin position="175"/>
        <end position="305"/>
    </location>
</feature>
<dbReference type="SMART" id="SM00852">
    <property type="entry name" value="MoCF_biosynth"/>
    <property type="match status" value="1"/>
</dbReference>
<dbReference type="InterPro" id="IPR036425">
    <property type="entry name" value="MoaB/Mog-like_dom_sf"/>
</dbReference>
<dbReference type="PANTHER" id="PTHR10192">
    <property type="entry name" value="MOLYBDOPTERIN BIOSYNTHESIS PROTEIN"/>
    <property type="match status" value="1"/>
</dbReference>
<evidence type="ECO:0000259" key="1">
    <source>
        <dbReference type="SMART" id="SM00852"/>
    </source>
</evidence>
<dbReference type="InterPro" id="IPR001453">
    <property type="entry name" value="MoaB/Mog_dom"/>
</dbReference>
<reference evidence="3" key="1">
    <citation type="submission" date="2016-10" db="EMBL/GenBank/DDBJ databases">
        <authorList>
            <person name="Varghese N."/>
            <person name="Submissions S."/>
        </authorList>
    </citation>
    <scope>NUCLEOTIDE SEQUENCE [LARGE SCALE GENOMIC DNA]</scope>
    <source>
        <strain evidence="3">DC30,IBRC 10041,KCTC 4046</strain>
    </source>
</reference>
<dbReference type="InterPro" id="IPR036135">
    <property type="entry name" value="MoeA_linker/N_sf"/>
</dbReference>
<evidence type="ECO:0000313" key="3">
    <source>
        <dbReference type="Proteomes" id="UP000199079"/>
    </source>
</evidence>
<dbReference type="InterPro" id="IPR036688">
    <property type="entry name" value="MoeA_C_domain_IV_sf"/>
</dbReference>
<accession>A0A1H3P0C6</accession>
<evidence type="ECO:0000313" key="2">
    <source>
        <dbReference type="EMBL" id="SDY94245.1"/>
    </source>
</evidence>
<dbReference type="InterPro" id="IPR038987">
    <property type="entry name" value="MoeA-like"/>
</dbReference>
<dbReference type="InterPro" id="IPR005110">
    <property type="entry name" value="MoeA_linker/N"/>
</dbReference>
<name>A0A1H3P0C6_9EURY</name>